<evidence type="ECO:0000313" key="4">
    <source>
        <dbReference type="Proteomes" id="UP000030184"/>
    </source>
</evidence>
<feature type="transmembrane region" description="Helical" evidence="1">
    <location>
        <begin position="12"/>
        <end position="30"/>
    </location>
</feature>
<accession>A0A098LQ35</accession>
<dbReference type="Proteomes" id="UP000030184">
    <property type="component" value="Unassembled WGS sequence"/>
</dbReference>
<keyword evidence="1" id="KW-0472">Membrane</keyword>
<protein>
    <submittedName>
        <fullName evidence="2">Uncharacterized protein</fullName>
    </submittedName>
</protein>
<reference evidence="4" key="1">
    <citation type="journal article" date="2014" name="Genome Announc.">
        <title>Draft Genome Sequence of Marine Flavobacterium Jejuia pallidilutea Strain 11shimoA1 and Pigmentation Mutants.</title>
        <authorList>
            <person name="Takatani N."/>
            <person name="Nakanishi M."/>
            <person name="Meirelles P."/>
            <person name="Mino S."/>
            <person name="Suda W."/>
            <person name="Oshima K."/>
            <person name="Hattori M."/>
            <person name="Ohkuma M."/>
            <person name="Hosokawa M."/>
            <person name="Miyashita K."/>
            <person name="Thompson F.L."/>
            <person name="Niwa A."/>
            <person name="Sawabe T."/>
            <person name="Sawabe T."/>
        </authorList>
    </citation>
    <scope>NUCLEOTIDE SEQUENCE [LARGE SCALE GENOMIC DNA]</scope>
    <source>
        <strain evidence="4">JCM 19538</strain>
    </source>
</reference>
<keyword evidence="1" id="KW-1133">Transmembrane helix</keyword>
<gene>
    <name evidence="3" type="ORF">CLV33_102346</name>
    <name evidence="2" type="ORF">JCM19538_3100</name>
</gene>
<keyword evidence="1" id="KW-0812">Transmembrane</keyword>
<feature type="transmembrane region" description="Helical" evidence="1">
    <location>
        <begin position="65"/>
        <end position="83"/>
    </location>
</feature>
<dbReference type="OrthoDB" id="6400719at2"/>
<evidence type="ECO:0000313" key="2">
    <source>
        <dbReference type="EMBL" id="GAL88587.1"/>
    </source>
</evidence>
<dbReference type="Proteomes" id="UP000251545">
    <property type="component" value="Unassembled WGS sequence"/>
</dbReference>
<sequence length="110" mass="12460">MTQQDIKNGKGLSIVSYLGIIGIIIAYFINNNKRNPFVYFNIRQSLGLWVMFHLFAFVASAFDSWMVTLAFYLCFSILIIYALTNVANGKAQTVPLVGDFFQRIFSSVSQ</sequence>
<proteinExistence type="predicted"/>
<organism evidence="2 4">
    <name type="scientific">Jejuia pallidilutea</name>
    <dbReference type="NCBI Taxonomy" id="504487"/>
    <lineage>
        <taxon>Bacteria</taxon>
        <taxon>Pseudomonadati</taxon>
        <taxon>Bacteroidota</taxon>
        <taxon>Flavobacteriia</taxon>
        <taxon>Flavobacteriales</taxon>
        <taxon>Flavobacteriaceae</taxon>
        <taxon>Jejuia</taxon>
    </lineage>
</organism>
<keyword evidence="4" id="KW-1185">Reference proteome</keyword>
<dbReference type="EMBL" id="PVEO01000002">
    <property type="protein sequence ID" value="PQV50484.1"/>
    <property type="molecule type" value="Genomic_DNA"/>
</dbReference>
<evidence type="ECO:0000256" key="1">
    <source>
        <dbReference type="SAM" id="Phobius"/>
    </source>
</evidence>
<dbReference type="AlphaFoldDB" id="A0A098LQ35"/>
<evidence type="ECO:0000313" key="3">
    <source>
        <dbReference type="EMBL" id="PQV50484.1"/>
    </source>
</evidence>
<reference evidence="3 5" key="2">
    <citation type="submission" date="2018-02" db="EMBL/GenBank/DDBJ databases">
        <title>Genomic Encyclopedia of Archaeal and Bacterial Type Strains, Phase II (KMG-II): from individual species to whole genera.</title>
        <authorList>
            <person name="Goeker M."/>
        </authorList>
    </citation>
    <scope>NUCLEOTIDE SEQUENCE [LARGE SCALE GENOMIC DNA]</scope>
    <source>
        <strain evidence="3 5">DSM 21165</strain>
    </source>
</reference>
<dbReference type="RefSeq" id="WP_045371343.1">
    <property type="nucleotide sequence ID" value="NZ_BBNY01000003.1"/>
</dbReference>
<dbReference type="EMBL" id="BBNY01000003">
    <property type="protein sequence ID" value="GAL88587.1"/>
    <property type="molecule type" value="Genomic_DNA"/>
</dbReference>
<name>A0A098LQ35_9FLAO</name>
<comment type="caution">
    <text evidence="2">The sequence shown here is derived from an EMBL/GenBank/DDBJ whole genome shotgun (WGS) entry which is preliminary data.</text>
</comment>
<evidence type="ECO:0000313" key="5">
    <source>
        <dbReference type="Proteomes" id="UP000251545"/>
    </source>
</evidence>